<gene>
    <name evidence="1" type="ORF">SADUNF_Sadunf06G0084300</name>
</gene>
<dbReference type="AlphaFoldDB" id="A0A835MV64"/>
<evidence type="ECO:0000313" key="1">
    <source>
        <dbReference type="EMBL" id="KAF9680092.1"/>
    </source>
</evidence>
<keyword evidence="2" id="KW-1185">Reference proteome</keyword>
<organism evidence="1 2">
    <name type="scientific">Salix dunnii</name>
    <dbReference type="NCBI Taxonomy" id="1413687"/>
    <lineage>
        <taxon>Eukaryota</taxon>
        <taxon>Viridiplantae</taxon>
        <taxon>Streptophyta</taxon>
        <taxon>Embryophyta</taxon>
        <taxon>Tracheophyta</taxon>
        <taxon>Spermatophyta</taxon>
        <taxon>Magnoliopsida</taxon>
        <taxon>eudicotyledons</taxon>
        <taxon>Gunneridae</taxon>
        <taxon>Pentapetalae</taxon>
        <taxon>rosids</taxon>
        <taxon>fabids</taxon>
        <taxon>Malpighiales</taxon>
        <taxon>Salicaceae</taxon>
        <taxon>Saliceae</taxon>
        <taxon>Salix</taxon>
    </lineage>
</organism>
<protein>
    <submittedName>
        <fullName evidence="1">Uncharacterized protein</fullName>
    </submittedName>
</protein>
<evidence type="ECO:0000313" key="2">
    <source>
        <dbReference type="Proteomes" id="UP000657918"/>
    </source>
</evidence>
<dbReference type="EMBL" id="JADGMS010000006">
    <property type="protein sequence ID" value="KAF9680092.1"/>
    <property type="molecule type" value="Genomic_DNA"/>
</dbReference>
<accession>A0A835MV64</accession>
<proteinExistence type="predicted"/>
<dbReference type="OrthoDB" id="824410at2759"/>
<sequence length="70" mass="8114">MRGFEDTMSVMMSVMLRKSIRFFQEVALVLMNVFSQWVSAIRYNSSSLSQLSTTPILRRSGRIRNGYSLM</sequence>
<dbReference type="Proteomes" id="UP000657918">
    <property type="component" value="Unassembled WGS sequence"/>
</dbReference>
<reference evidence="1 2" key="1">
    <citation type="submission" date="2020-10" db="EMBL/GenBank/DDBJ databases">
        <title>Plant Genome Project.</title>
        <authorList>
            <person name="Zhang R.-G."/>
        </authorList>
    </citation>
    <scope>NUCLEOTIDE SEQUENCE [LARGE SCALE GENOMIC DNA]</scope>
    <source>
        <strain evidence="1">FAFU-HL-1</strain>
        <tissue evidence="1">Leaf</tissue>
    </source>
</reference>
<comment type="caution">
    <text evidence="1">The sequence shown here is derived from an EMBL/GenBank/DDBJ whole genome shotgun (WGS) entry which is preliminary data.</text>
</comment>
<name>A0A835MV64_9ROSI</name>